<reference evidence="1 2" key="1">
    <citation type="submission" date="2017-04" db="EMBL/GenBank/DDBJ databases">
        <authorList>
            <person name="Afonso C.L."/>
            <person name="Miller P.J."/>
            <person name="Scott M.A."/>
            <person name="Spackman E."/>
            <person name="Goraichik I."/>
            <person name="Dimitrov K.M."/>
            <person name="Suarez D.L."/>
            <person name="Swayne D.E."/>
        </authorList>
    </citation>
    <scope>NUCLEOTIDE SEQUENCE [LARGE SCALE GENOMIC DNA]</scope>
    <source>
        <strain evidence="1 2">KR-140</strain>
    </source>
</reference>
<dbReference type="AlphaFoldDB" id="A0A1W1UDV9"/>
<evidence type="ECO:0000313" key="2">
    <source>
        <dbReference type="Proteomes" id="UP000192582"/>
    </source>
</evidence>
<sequence length="49" mass="5209">MCRYGMLMILGLIPGAVQSQLRSWGYSVTVECAFGSGTAGVRVSRAAWA</sequence>
<evidence type="ECO:0000313" key="1">
    <source>
        <dbReference type="EMBL" id="SMB79229.1"/>
    </source>
</evidence>
<dbReference type="EMBL" id="FWWU01000003">
    <property type="protein sequence ID" value="SMB79229.1"/>
    <property type="molecule type" value="Genomic_DNA"/>
</dbReference>
<protein>
    <submittedName>
        <fullName evidence="1">Uncharacterized protein</fullName>
    </submittedName>
</protein>
<name>A0A1W1UDV9_9DEIO</name>
<accession>A0A1W1UDV9</accession>
<gene>
    <name evidence="1" type="ORF">SAMN00790413_05843</name>
</gene>
<dbReference type="RefSeq" id="WP_170928392.1">
    <property type="nucleotide sequence ID" value="NZ_FWWU01000003.1"/>
</dbReference>
<dbReference type="Proteomes" id="UP000192582">
    <property type="component" value="Unassembled WGS sequence"/>
</dbReference>
<keyword evidence="2" id="KW-1185">Reference proteome</keyword>
<organism evidence="1 2">
    <name type="scientific">Deinococcus hopiensis KR-140</name>
    <dbReference type="NCBI Taxonomy" id="695939"/>
    <lineage>
        <taxon>Bacteria</taxon>
        <taxon>Thermotogati</taxon>
        <taxon>Deinococcota</taxon>
        <taxon>Deinococci</taxon>
        <taxon>Deinococcales</taxon>
        <taxon>Deinococcaceae</taxon>
        <taxon>Deinococcus</taxon>
    </lineage>
</organism>
<dbReference type="STRING" id="695939.SAMN00790413_05843"/>
<proteinExistence type="predicted"/>